<dbReference type="EMBL" id="CP018800">
    <property type="protein sequence ID" value="ATX81454.1"/>
    <property type="molecule type" value="Genomic_DNA"/>
</dbReference>
<feature type="signal peptide" evidence="1">
    <location>
        <begin position="1"/>
        <end position="28"/>
    </location>
</feature>
<protein>
    <recommendedName>
        <fullName evidence="1">Cyclic di-GMP-binding protein</fullName>
    </recommendedName>
    <alternativeName>
        <fullName evidence="1">Cellulose synthase regulatory subunit</fullName>
    </alternativeName>
</protein>
<keyword evidence="1" id="KW-0135">Cellulose biosynthesis</keyword>
<keyword evidence="1" id="KW-1003">Cell membrane</keyword>
<dbReference type="InterPro" id="IPR018513">
    <property type="entry name" value="Cell_synthase_bac"/>
</dbReference>
<keyword evidence="1" id="KW-0732">Signal</keyword>
<comment type="function">
    <text evidence="1">Binds the cellulose synthase activator, bis-(3'-5') cyclic diguanylic acid (c-di-GMP).</text>
</comment>
<keyword evidence="1" id="KW-0812">Transmembrane</keyword>
<sequence>MINNIYHFMTKFAFLALAVLLLGAQAEARIGDNLKIAGTSATVYSGPNVSSTKVLTADGKMKLIEMERQAGWVLVTVRPSGVQGWVREKELRIASSQSEVASSPASARKALNALGPVRTITLDDMGFKKGHIFRGSQSGHSQDFYFETPMDSSVRGGVFRISYRASNMLHSLSNIRVFANDVPLAQANAISDGLVHEMAIVLPGSMFRDGMVKISVESGTLVDENRCLDIRSGGGFLHILPSSALDITYSSIDRSIRDAWRMLPHKVTVTLPAGKLEASQFAAAMSVMELLANSGREVMIKRMPEMGDVVIAQKGEIVSVLNQRGKQLTKGFVELKSNDVFQTPADNINLIKSGNSVSVAVSEPYDVQPLYLVDERWELLTAGRHYDINRPDRFYSLRALPKDSGSDHFSLPLYQLDTSPHYVATETVWATTLSPRDLPSGTRLDMLSLSIIAPVRWEADPTYELYAFLNDVLVFSKRLENDGLKHNYSVPLPVEYQQQYNNLRFVVQHDVVSGDCYGIMPTDFVQITPDTSIIVKKTDEEPKKFSGLSQYFSSGFDMFIADKYLSNPENALYLISRVAADLPIVMDYSKIRFLKESDQLDPNGPFVAFGNFNQEGLNAPLRTDQGKVEIRDRDGQSFFSVNALPNITIAEIVGDSSGHGLLVIPSDQIMHDFSKKLRLIEGDVAFIDTHGVLLNVDSKQPTLAEVYYPDTKDWFAVLGEYRFWLLGLLWFLLSLAIVYVFRMTRRQQVEDHDVEMPTSDDLHSQRAHHTNINIEDDDLPSSSK</sequence>
<keyword evidence="1" id="KW-0973">c-di-GMP</keyword>
<dbReference type="Gene3D" id="2.60.120.260">
    <property type="entry name" value="Galactose-binding domain-like"/>
    <property type="match status" value="1"/>
</dbReference>
<dbReference type="UniPathway" id="UPA00694"/>
<gene>
    <name evidence="2" type="ORF">Ga0123462_0584</name>
</gene>
<comment type="subcellular location">
    <subcellularLocation>
        <location evidence="1">Cell inner membrane</location>
    </subcellularLocation>
</comment>
<dbReference type="Proteomes" id="UP000231637">
    <property type="component" value="Chromosome"/>
</dbReference>
<dbReference type="KEGG" id="mfn:Ga0123462_0584"/>
<evidence type="ECO:0000313" key="3">
    <source>
        <dbReference type="Proteomes" id="UP000231637"/>
    </source>
</evidence>
<comment type="similarity">
    <text evidence="1">Belongs to the AcsB/BcsB family.</text>
</comment>
<dbReference type="GO" id="GO:0006011">
    <property type="term" value="P:UDP-alpha-D-glucose metabolic process"/>
    <property type="evidence" value="ECO:0007669"/>
    <property type="project" value="InterPro"/>
</dbReference>
<feature type="chain" id="PRO_5015214181" description="Cyclic di-GMP-binding protein" evidence="1">
    <location>
        <begin position="29"/>
        <end position="784"/>
    </location>
</feature>
<evidence type="ECO:0000313" key="2">
    <source>
        <dbReference type="EMBL" id="ATX81454.1"/>
    </source>
</evidence>
<proteinExistence type="inferred from homology"/>
<comment type="pathway">
    <text evidence="1">Glycan metabolism; bacterial cellulose biosynthesis.</text>
</comment>
<organism evidence="2 3">
    <name type="scientific">Mariprofundus ferrinatatus</name>
    <dbReference type="NCBI Taxonomy" id="1921087"/>
    <lineage>
        <taxon>Bacteria</taxon>
        <taxon>Pseudomonadati</taxon>
        <taxon>Pseudomonadota</taxon>
        <taxon>Candidatius Mariprofundia</taxon>
        <taxon>Mariprofundales</taxon>
        <taxon>Mariprofundaceae</taxon>
        <taxon>Mariprofundus</taxon>
    </lineage>
</organism>
<reference evidence="2 3" key="1">
    <citation type="submission" date="2016-12" db="EMBL/GenBank/DDBJ databases">
        <title>Isolation and genomic insights into novel planktonic Zetaproteobacteria from stratified waters of the Chesapeake Bay.</title>
        <authorList>
            <person name="McAllister S.M."/>
            <person name="Kato S."/>
            <person name="Chan C.S."/>
            <person name="Chiu B.K."/>
            <person name="Field E.K."/>
        </authorList>
    </citation>
    <scope>NUCLEOTIDE SEQUENCE [LARGE SCALE GENOMIC DNA]</scope>
    <source>
        <strain evidence="2 3">CP-8</strain>
    </source>
</reference>
<name>A0A2K8L950_9PROT</name>
<keyword evidence="3" id="KW-1185">Reference proteome</keyword>
<comment type="subunit">
    <text evidence="1">Tightly associated with the cellulose synthase catalytic subunit.</text>
</comment>
<evidence type="ECO:0000256" key="1">
    <source>
        <dbReference type="RuleBase" id="RU365021"/>
    </source>
</evidence>
<dbReference type="Pfam" id="PF03170">
    <property type="entry name" value="BcsB"/>
    <property type="match status" value="1"/>
</dbReference>
<keyword evidence="1" id="KW-1133">Transmembrane helix</keyword>
<keyword evidence="1" id="KW-0997">Cell inner membrane</keyword>
<dbReference type="GO" id="GO:0030244">
    <property type="term" value="P:cellulose biosynthetic process"/>
    <property type="evidence" value="ECO:0007669"/>
    <property type="project" value="UniProtKB-KW"/>
</dbReference>
<keyword evidence="1" id="KW-0472">Membrane</keyword>
<dbReference type="AlphaFoldDB" id="A0A2K8L950"/>
<dbReference type="GO" id="GO:0005886">
    <property type="term" value="C:plasma membrane"/>
    <property type="evidence" value="ECO:0007669"/>
    <property type="project" value="UniProtKB-SubCell"/>
</dbReference>
<accession>A0A2K8L950</accession>
<feature type="transmembrane region" description="Helical" evidence="1">
    <location>
        <begin position="721"/>
        <end position="741"/>
    </location>
</feature>